<evidence type="ECO:0000259" key="8">
    <source>
        <dbReference type="Pfam" id="PF04082"/>
    </source>
</evidence>
<dbReference type="GO" id="GO:0000978">
    <property type="term" value="F:RNA polymerase II cis-regulatory region sequence-specific DNA binding"/>
    <property type="evidence" value="ECO:0007669"/>
    <property type="project" value="InterPro"/>
</dbReference>
<feature type="region of interest" description="Disordered" evidence="7">
    <location>
        <begin position="95"/>
        <end position="185"/>
    </location>
</feature>
<feature type="compositionally biased region" description="Polar residues" evidence="7">
    <location>
        <begin position="95"/>
        <end position="109"/>
    </location>
</feature>
<dbReference type="GO" id="GO:0006351">
    <property type="term" value="P:DNA-templated transcription"/>
    <property type="evidence" value="ECO:0007669"/>
    <property type="project" value="InterPro"/>
</dbReference>
<evidence type="ECO:0000256" key="6">
    <source>
        <dbReference type="ARBA" id="ARBA00023242"/>
    </source>
</evidence>
<evidence type="ECO:0000256" key="5">
    <source>
        <dbReference type="ARBA" id="ARBA00022833"/>
    </source>
</evidence>
<organism evidence="9 10">
    <name type="scientific">Talaromyces atroroseus</name>
    <dbReference type="NCBI Taxonomy" id="1441469"/>
    <lineage>
        <taxon>Eukaryota</taxon>
        <taxon>Fungi</taxon>
        <taxon>Dikarya</taxon>
        <taxon>Ascomycota</taxon>
        <taxon>Pezizomycotina</taxon>
        <taxon>Eurotiomycetes</taxon>
        <taxon>Eurotiomycetidae</taxon>
        <taxon>Eurotiales</taxon>
        <taxon>Trichocomaceae</taxon>
        <taxon>Talaromyces</taxon>
        <taxon>Talaromyces sect. Trachyspermi</taxon>
    </lineage>
</organism>
<evidence type="ECO:0000256" key="1">
    <source>
        <dbReference type="ARBA" id="ARBA00004123"/>
    </source>
</evidence>
<dbReference type="Pfam" id="PF04082">
    <property type="entry name" value="Fungal_trans"/>
    <property type="match status" value="1"/>
</dbReference>
<evidence type="ECO:0000256" key="2">
    <source>
        <dbReference type="ARBA" id="ARBA00022723"/>
    </source>
</evidence>
<dbReference type="PANTHER" id="PTHR40626">
    <property type="entry name" value="MIP31509P"/>
    <property type="match status" value="1"/>
</dbReference>
<dbReference type="GO" id="GO:0005634">
    <property type="term" value="C:nucleus"/>
    <property type="evidence" value="ECO:0007669"/>
    <property type="project" value="UniProtKB-SubCell"/>
</dbReference>
<gene>
    <name evidence="9" type="ORF">UA08_05283</name>
</gene>
<dbReference type="EMBL" id="LFMY01000007">
    <property type="protein sequence ID" value="OKL59489.1"/>
    <property type="molecule type" value="Genomic_DNA"/>
</dbReference>
<evidence type="ECO:0000256" key="7">
    <source>
        <dbReference type="SAM" id="MobiDB-lite"/>
    </source>
</evidence>
<keyword evidence="6" id="KW-0539">Nucleus</keyword>
<feature type="domain" description="Xylanolytic transcriptional activator regulatory" evidence="8">
    <location>
        <begin position="232"/>
        <end position="506"/>
    </location>
</feature>
<dbReference type="InterPro" id="IPR051059">
    <property type="entry name" value="VerF-like"/>
</dbReference>
<dbReference type="InterPro" id="IPR007219">
    <property type="entry name" value="XnlR_reg_dom"/>
</dbReference>
<dbReference type="PANTHER" id="PTHR40626:SF18">
    <property type="entry name" value="NICOTINATE CATABOLISM CLUSTER-SPECIFIC TRANSCRIPTION FACTOR"/>
    <property type="match status" value="1"/>
</dbReference>
<dbReference type="GO" id="GO:0000981">
    <property type="term" value="F:DNA-binding transcription factor activity, RNA polymerase II-specific"/>
    <property type="evidence" value="ECO:0007669"/>
    <property type="project" value="InterPro"/>
</dbReference>
<dbReference type="RefSeq" id="XP_020119610.1">
    <property type="nucleotide sequence ID" value="XM_020267587.1"/>
</dbReference>
<feature type="compositionally biased region" description="Low complexity" evidence="7">
    <location>
        <begin position="646"/>
        <end position="659"/>
    </location>
</feature>
<name>A0A225AV60_TALAT</name>
<keyword evidence="3" id="KW-0677">Repeat</keyword>
<keyword evidence="2" id="KW-0479">Metal-binding</keyword>
<dbReference type="AlphaFoldDB" id="A0A225AV60"/>
<keyword evidence="10" id="KW-1185">Reference proteome</keyword>
<accession>A0A225AV60</accession>
<dbReference type="GO" id="GO:0000785">
    <property type="term" value="C:chromatin"/>
    <property type="evidence" value="ECO:0007669"/>
    <property type="project" value="TreeGrafter"/>
</dbReference>
<dbReference type="GO" id="GO:0008270">
    <property type="term" value="F:zinc ion binding"/>
    <property type="evidence" value="ECO:0007669"/>
    <property type="project" value="UniProtKB-KW"/>
</dbReference>
<feature type="region of interest" description="Disordered" evidence="7">
    <location>
        <begin position="1"/>
        <end position="23"/>
    </location>
</feature>
<evidence type="ECO:0000256" key="3">
    <source>
        <dbReference type="ARBA" id="ARBA00022737"/>
    </source>
</evidence>
<dbReference type="OrthoDB" id="1405595at2759"/>
<dbReference type="GeneID" id="31005039"/>
<feature type="compositionally biased region" description="Polar residues" evidence="7">
    <location>
        <begin position="138"/>
        <end position="151"/>
    </location>
</feature>
<dbReference type="STRING" id="1441469.A0A225AV60"/>
<dbReference type="Proteomes" id="UP000214365">
    <property type="component" value="Unassembled WGS sequence"/>
</dbReference>
<feature type="compositionally biased region" description="Low complexity" evidence="7">
    <location>
        <begin position="170"/>
        <end position="180"/>
    </location>
</feature>
<reference evidence="9 10" key="1">
    <citation type="submission" date="2015-06" db="EMBL/GenBank/DDBJ databases">
        <title>Talaromyces atroroseus IBT 11181 draft genome.</title>
        <authorList>
            <person name="Rasmussen K.B."/>
            <person name="Rasmussen S."/>
            <person name="Petersen B."/>
            <person name="Sicheritz-Ponten T."/>
            <person name="Mortensen U.H."/>
            <person name="Thrane U."/>
        </authorList>
    </citation>
    <scope>NUCLEOTIDE SEQUENCE [LARGE SCALE GENOMIC DNA]</scope>
    <source>
        <strain evidence="9 10">IBT 11181</strain>
    </source>
</reference>
<comment type="caution">
    <text evidence="9">The sequence shown here is derived from an EMBL/GenBank/DDBJ whole genome shotgun (WGS) entry which is preliminary data.</text>
</comment>
<protein>
    <recommendedName>
        <fullName evidence="8">Xylanolytic transcriptional activator regulatory domain-containing protein</fullName>
    </recommendedName>
</protein>
<keyword evidence="5" id="KW-0862">Zinc</keyword>
<feature type="region of interest" description="Disordered" evidence="7">
    <location>
        <begin position="644"/>
        <end position="681"/>
    </location>
</feature>
<evidence type="ECO:0000313" key="9">
    <source>
        <dbReference type="EMBL" id="OKL59489.1"/>
    </source>
</evidence>
<comment type="subcellular location">
    <subcellularLocation>
        <location evidence="1">Nucleus</location>
    </subcellularLocation>
</comment>
<sequence>MESPSTSVDNGETSQVKSTHSPWNEFQESALRPSNLAQSPVMSQEQELAHHAPEIGNIYHDITFDLVHFNVTRVATQRSGSNAALDLIPVDPGTSSLRADNTDSGQRQHGSPCLASSLFHSPSHVAQLPEDNPYPPSNARSQTRNESTSPGASIFPSVFSPSMERPRRVSNTSSNNLSSNAERRRPSIPIPIEKRNELLELIAEIRPVRPDGRLIDRDSPEFSLERMQAYFDLFLQYFNTSYPLLHLPTLDISDIDSIALLSFIIMGATYRDKNDHQLSVCLYDAIIPYIFGGLLSNLVPDLAILQGFMVLECYGMYRAGPFQRENAILIHCLLLNVMQREIGWSSPTQSSTNGTVPTLSYSIAEKGANPFGIESLILFFFMWDTQNATCYSLMPNLSTQSLQLGLPCSNRLWLANSQDEWKQLVTDQDESYTFRNLVEEFIDSTYRELSTSYDMLDFSLALHGLMSVCNDIILFDNRSRYFSMLKTKESIWSTSREQMAYALSSWKAKYEAFAMDALRDMETESERSQFQRDNTGLYALYHMAHIVINCEIRHLQTACGAKAIFGHTVTTTDFEDSCNWIREWLRSSADSAGRAAWHAAHMIRDGMLNLKNWDVHGVFHYPWCLYIATLTCWAFHHFGAESADNGAGVSSQSSISGSGLDNRGPSRLCDHQSSPAHAEDLRRRSRASMNHLVATMASVTPTRVNTMMGKCCTHGLAIEMAKYLRTIRWTAAYEAMKVLEGLSGLPADEGPTP</sequence>
<evidence type="ECO:0000256" key="4">
    <source>
        <dbReference type="ARBA" id="ARBA00022771"/>
    </source>
</evidence>
<keyword evidence="4" id="KW-0863">Zinc-finger</keyword>
<proteinExistence type="predicted"/>
<evidence type="ECO:0000313" key="10">
    <source>
        <dbReference type="Proteomes" id="UP000214365"/>
    </source>
</evidence>